<dbReference type="RefSeq" id="WP_173125354.1">
    <property type="nucleotide sequence ID" value="NZ_CBCSGW010000014.1"/>
</dbReference>
<dbReference type="PANTHER" id="PTHR15020:SF50">
    <property type="entry name" value="UPF0659 PROTEIN YMR090W"/>
    <property type="match status" value="1"/>
</dbReference>
<dbReference type="SUPFAM" id="SSF51735">
    <property type="entry name" value="NAD(P)-binding Rossmann-fold domains"/>
    <property type="match status" value="1"/>
</dbReference>
<dbReference type="Proteomes" id="UP000763557">
    <property type="component" value="Unassembled WGS sequence"/>
</dbReference>
<comment type="caution">
    <text evidence="2">The sequence shown here is derived from an EMBL/GenBank/DDBJ whole genome shotgun (WGS) entry which is preliminary data.</text>
</comment>
<evidence type="ECO:0000259" key="1">
    <source>
        <dbReference type="Pfam" id="PF13460"/>
    </source>
</evidence>
<accession>A0ABX2EY87</accession>
<proteinExistence type="predicted"/>
<evidence type="ECO:0000313" key="3">
    <source>
        <dbReference type="Proteomes" id="UP000763557"/>
    </source>
</evidence>
<dbReference type="InterPro" id="IPR036291">
    <property type="entry name" value="NAD(P)-bd_dom_sf"/>
</dbReference>
<evidence type="ECO:0000313" key="2">
    <source>
        <dbReference type="EMBL" id="NRN64011.1"/>
    </source>
</evidence>
<gene>
    <name evidence="2" type="ORF">GC106_12160</name>
</gene>
<dbReference type="Pfam" id="PF13460">
    <property type="entry name" value="NAD_binding_10"/>
    <property type="match status" value="1"/>
</dbReference>
<name>A0ABX2EY87_9PSEU</name>
<reference evidence="2 3" key="1">
    <citation type="submission" date="2020-01" db="EMBL/GenBank/DDBJ databases">
        <title>Kibdelosporangium persica a novel Actinomycetes from a hot desert in Iran.</title>
        <authorList>
            <person name="Safaei N."/>
            <person name="Zaburannyi N."/>
            <person name="Mueller R."/>
            <person name="Wink J."/>
        </authorList>
    </citation>
    <scope>NUCLEOTIDE SEQUENCE [LARGE SCALE GENOMIC DNA]</scope>
    <source>
        <strain evidence="2 3">4NS15</strain>
    </source>
</reference>
<dbReference type="PANTHER" id="PTHR15020">
    <property type="entry name" value="FLAVIN REDUCTASE-RELATED"/>
    <property type="match status" value="1"/>
</dbReference>
<dbReference type="Gene3D" id="3.40.50.720">
    <property type="entry name" value="NAD(P)-binding Rossmann-like Domain"/>
    <property type="match status" value="1"/>
</dbReference>
<feature type="domain" description="NAD(P)-binding" evidence="1">
    <location>
        <begin position="7"/>
        <end position="192"/>
    </location>
</feature>
<keyword evidence="3" id="KW-1185">Reference proteome</keyword>
<organism evidence="2 3">
    <name type="scientific">Kibdelosporangium persicum</name>
    <dbReference type="NCBI Taxonomy" id="2698649"/>
    <lineage>
        <taxon>Bacteria</taxon>
        <taxon>Bacillati</taxon>
        <taxon>Actinomycetota</taxon>
        <taxon>Actinomycetes</taxon>
        <taxon>Pseudonocardiales</taxon>
        <taxon>Pseudonocardiaceae</taxon>
        <taxon>Kibdelosporangium</taxon>
    </lineage>
</organism>
<dbReference type="InterPro" id="IPR016040">
    <property type="entry name" value="NAD(P)-bd_dom"/>
</dbReference>
<dbReference type="EMBL" id="JAAATY010000002">
    <property type="protein sequence ID" value="NRN64011.1"/>
    <property type="molecule type" value="Genomic_DNA"/>
</dbReference>
<protein>
    <submittedName>
        <fullName evidence="2">Nucleoside-diphosphate-sugar epimerase</fullName>
    </submittedName>
</protein>
<sequence>MRVVIAGGHGKIALYLERFLATRGDEPVGLIRDPAQAEDLRDVGAEPVVLDLEKTGPEAVAKVLTGADAAVFAAGAGPGSGIQRKDTVDRAAAVLFAQAAEIAGVRRFLQVSSYGLDRAEDPSLDEVFRAYLKAKAAAEEDLRSRDLDWTILRPVQLTDEVATGLVNLDFHVPPGKIPREEVAAVLVALLDDNDTIGLTLELAKGPTPIEIAVDQVTSSTRSK</sequence>